<dbReference type="RefSeq" id="WP_275844578.1">
    <property type="nucleotide sequence ID" value="NZ_CP135996.1"/>
</dbReference>
<dbReference type="KEGG" id="carl:PXC00_01435"/>
<dbReference type="InterPro" id="IPR029058">
    <property type="entry name" value="AB_hydrolase_fold"/>
</dbReference>
<reference evidence="3" key="1">
    <citation type="submission" date="2024-06" db="EMBL/GenBank/DDBJ databases">
        <title>Caproicibacterium argilliputei sp. nov, a novel caproic acid producing anaerobic bacterium isolated from pit mud.</title>
        <authorList>
            <person name="Zeng C."/>
        </authorList>
    </citation>
    <scope>NUCLEOTIDE SEQUENCE [LARGE SCALE GENOMIC DNA]</scope>
    <source>
        <strain evidence="3">ZCY20-5</strain>
    </source>
</reference>
<name>A0AA97DBH3_9FIRM</name>
<sequence>MEAIKISAEKEGFDGIFYPAGTPNSAVIFVSGSEGGLATGKRLGAYYQSHGFSALALALFGTKHTNPVLSEVPLEYLEHAAAWLNRQGYSRIVADGISKGAEYVLCAAAVMPEICGVIARAPSYFVGEGLAGKAPSGCSSWSYRGKPLACTPYTVRKINKLKIWRTERQFSLLPLNENKTVTPESIIPVEKIHGPVLLLSTQADTIWPSAVYLEHLQKRFAEKHFPYAVQTVVFSHISHLMVPILHQKSQRLLRLLFRSERLYPTKCAAERREMEQTVLRFLQKVFAQESAPLALKR</sequence>
<keyword evidence="3" id="KW-1185">Reference proteome</keyword>
<dbReference type="GO" id="GO:0006637">
    <property type="term" value="P:acyl-CoA metabolic process"/>
    <property type="evidence" value="ECO:0007669"/>
    <property type="project" value="TreeGrafter"/>
</dbReference>
<reference evidence="2 3" key="2">
    <citation type="submission" date="2024-06" db="EMBL/GenBank/DDBJ databases">
        <title>Caproicibacterium argilliputei sp. nov, a novel caproic acid producing anaerobic bacterium isolated from pit mud.</title>
        <authorList>
            <person name="Xia S."/>
        </authorList>
    </citation>
    <scope>NUCLEOTIDE SEQUENCE [LARGE SCALE GENOMIC DNA]</scope>
    <source>
        <strain evidence="2 3">ZCY20-5</strain>
    </source>
</reference>
<dbReference type="AlphaFoldDB" id="A0AA97DBH3"/>
<accession>A0AA97DBH3</accession>
<dbReference type="InterPro" id="IPR014940">
    <property type="entry name" value="BAAT_C"/>
</dbReference>
<protein>
    <submittedName>
        <fullName evidence="2">Acyl-CoA thioester hydrolase/BAAT C-terminal domain-containing protein</fullName>
    </submittedName>
</protein>
<dbReference type="EMBL" id="CP135996">
    <property type="protein sequence ID" value="WOC32560.1"/>
    <property type="molecule type" value="Genomic_DNA"/>
</dbReference>
<proteinExistence type="predicted"/>
<evidence type="ECO:0000259" key="1">
    <source>
        <dbReference type="Pfam" id="PF08840"/>
    </source>
</evidence>
<dbReference type="PANTHER" id="PTHR10824">
    <property type="entry name" value="ACYL-COENZYME A THIOESTERASE-RELATED"/>
    <property type="match status" value="1"/>
</dbReference>
<feature type="domain" description="BAAT/Acyl-CoA thioester hydrolase C-terminal" evidence="1">
    <location>
        <begin position="72"/>
        <end position="243"/>
    </location>
</feature>
<organism evidence="2 3">
    <name type="scientific">Caproicibacterium argilliputei</name>
    <dbReference type="NCBI Taxonomy" id="3030016"/>
    <lineage>
        <taxon>Bacteria</taxon>
        <taxon>Bacillati</taxon>
        <taxon>Bacillota</taxon>
        <taxon>Clostridia</taxon>
        <taxon>Eubacteriales</taxon>
        <taxon>Oscillospiraceae</taxon>
        <taxon>Caproicibacterium</taxon>
    </lineage>
</organism>
<dbReference type="GO" id="GO:0047617">
    <property type="term" value="F:fatty acyl-CoA hydrolase activity"/>
    <property type="evidence" value="ECO:0007669"/>
    <property type="project" value="TreeGrafter"/>
</dbReference>
<keyword evidence="2" id="KW-0378">Hydrolase</keyword>
<gene>
    <name evidence="2" type="ORF">PXC00_01435</name>
</gene>
<dbReference type="PANTHER" id="PTHR10824:SF4">
    <property type="entry name" value="ACYL-COENZYME A THIOESTERASE 1-LIKE"/>
    <property type="match status" value="1"/>
</dbReference>
<reference evidence="3" key="3">
    <citation type="submission" date="2024-06" db="EMBL/GenBank/DDBJ databases">
        <authorList>
            <person name="Zeng C."/>
        </authorList>
    </citation>
    <scope>NUCLEOTIDE SEQUENCE [LARGE SCALE GENOMIC DNA]</scope>
    <source>
        <strain evidence="3">ZCY20-5</strain>
    </source>
</reference>
<dbReference type="Pfam" id="PF08840">
    <property type="entry name" value="BAAT_C"/>
    <property type="match status" value="1"/>
</dbReference>
<evidence type="ECO:0000313" key="2">
    <source>
        <dbReference type="EMBL" id="WOC32560.1"/>
    </source>
</evidence>
<dbReference type="Gene3D" id="3.40.50.1820">
    <property type="entry name" value="alpha/beta hydrolase"/>
    <property type="match status" value="1"/>
</dbReference>
<dbReference type="GO" id="GO:0006631">
    <property type="term" value="P:fatty acid metabolic process"/>
    <property type="evidence" value="ECO:0007669"/>
    <property type="project" value="TreeGrafter"/>
</dbReference>
<evidence type="ECO:0000313" key="3">
    <source>
        <dbReference type="Proteomes" id="UP001300604"/>
    </source>
</evidence>
<dbReference type="SUPFAM" id="SSF53474">
    <property type="entry name" value="alpha/beta-Hydrolases"/>
    <property type="match status" value="1"/>
</dbReference>
<dbReference type="Proteomes" id="UP001300604">
    <property type="component" value="Chromosome"/>
</dbReference>